<proteinExistence type="predicted"/>
<dbReference type="EMBL" id="BARV01023460">
    <property type="protein sequence ID" value="GAI36986.1"/>
    <property type="molecule type" value="Genomic_DNA"/>
</dbReference>
<accession>X1P3J1</accession>
<evidence type="ECO:0000313" key="1">
    <source>
        <dbReference type="EMBL" id="GAI36986.1"/>
    </source>
</evidence>
<dbReference type="AlphaFoldDB" id="X1P3J1"/>
<sequence>GLNSPFAESLGFKGIGEYKKHLHLDIRQVPYRWVD</sequence>
<reference evidence="1" key="1">
    <citation type="journal article" date="2014" name="Front. Microbiol.">
        <title>High frequency of phylogenetically diverse reductive dehalogenase-homologous genes in deep subseafloor sedimentary metagenomes.</title>
        <authorList>
            <person name="Kawai M."/>
            <person name="Futagami T."/>
            <person name="Toyoda A."/>
            <person name="Takaki Y."/>
            <person name="Nishi S."/>
            <person name="Hori S."/>
            <person name="Arai W."/>
            <person name="Tsubouchi T."/>
            <person name="Morono Y."/>
            <person name="Uchiyama I."/>
            <person name="Ito T."/>
            <person name="Fujiyama A."/>
            <person name="Inagaki F."/>
            <person name="Takami H."/>
        </authorList>
    </citation>
    <scope>NUCLEOTIDE SEQUENCE</scope>
    <source>
        <strain evidence="1">Expedition CK06-06</strain>
    </source>
</reference>
<protein>
    <submittedName>
        <fullName evidence="1">Uncharacterized protein</fullName>
    </submittedName>
</protein>
<feature type="non-terminal residue" evidence="1">
    <location>
        <position position="1"/>
    </location>
</feature>
<organism evidence="1">
    <name type="scientific">marine sediment metagenome</name>
    <dbReference type="NCBI Taxonomy" id="412755"/>
    <lineage>
        <taxon>unclassified sequences</taxon>
        <taxon>metagenomes</taxon>
        <taxon>ecological metagenomes</taxon>
    </lineage>
</organism>
<gene>
    <name evidence="1" type="ORF">S06H3_38481</name>
</gene>
<name>X1P3J1_9ZZZZ</name>
<comment type="caution">
    <text evidence="1">The sequence shown here is derived from an EMBL/GenBank/DDBJ whole genome shotgun (WGS) entry which is preliminary data.</text>
</comment>